<keyword evidence="5" id="KW-0653">Protein transport</keyword>
<evidence type="ECO:0000256" key="2">
    <source>
        <dbReference type="ARBA" id="ARBA00022692"/>
    </source>
</evidence>
<feature type="transmembrane region" description="Helical" evidence="5">
    <location>
        <begin position="26"/>
        <end position="50"/>
    </location>
</feature>
<protein>
    <recommendedName>
        <fullName evidence="5">Sec-independent protein translocase protein TatC</fullName>
    </recommendedName>
</protein>
<dbReference type="GO" id="GO:0033281">
    <property type="term" value="C:TAT protein transport complex"/>
    <property type="evidence" value="ECO:0007669"/>
    <property type="project" value="UniProtKB-UniRule"/>
</dbReference>
<dbReference type="NCBIfam" id="TIGR00945">
    <property type="entry name" value="tatC"/>
    <property type="match status" value="1"/>
</dbReference>
<proteinExistence type="inferred from homology"/>
<dbReference type="Proteomes" id="UP001378188">
    <property type="component" value="Unassembled WGS sequence"/>
</dbReference>
<comment type="function">
    <text evidence="5">Part of the twin-arginine translocation (Tat) system that transports large folded proteins containing a characteristic twin-arginine motif in their signal peptide across membranes. Together with TatB, TatC is part of a receptor directly interacting with Tat signal peptides.</text>
</comment>
<evidence type="ECO:0000313" key="7">
    <source>
        <dbReference type="Proteomes" id="UP001378188"/>
    </source>
</evidence>
<dbReference type="RefSeq" id="WP_340331003.1">
    <property type="nucleotide sequence ID" value="NZ_JAZHOF010000007.1"/>
</dbReference>
<dbReference type="AlphaFoldDB" id="A0AAW9RSX0"/>
<dbReference type="PROSITE" id="PS01218">
    <property type="entry name" value="TATC"/>
    <property type="match status" value="1"/>
</dbReference>
<accession>A0AAW9RSX0</accession>
<feature type="transmembrane region" description="Helical" evidence="5">
    <location>
        <begin position="81"/>
        <end position="102"/>
    </location>
</feature>
<dbReference type="InterPro" id="IPR002033">
    <property type="entry name" value="TatC"/>
</dbReference>
<dbReference type="GO" id="GO:0009977">
    <property type="term" value="F:proton motive force dependent protein transmembrane transporter activity"/>
    <property type="evidence" value="ECO:0007669"/>
    <property type="project" value="TreeGrafter"/>
</dbReference>
<feature type="transmembrane region" description="Helical" evidence="5">
    <location>
        <begin position="166"/>
        <end position="195"/>
    </location>
</feature>
<evidence type="ECO:0000256" key="1">
    <source>
        <dbReference type="ARBA" id="ARBA00004141"/>
    </source>
</evidence>
<feature type="transmembrane region" description="Helical" evidence="5">
    <location>
        <begin position="114"/>
        <end position="135"/>
    </location>
</feature>
<evidence type="ECO:0000313" key="6">
    <source>
        <dbReference type="EMBL" id="MEJ8573307.1"/>
    </source>
</evidence>
<comment type="caution">
    <text evidence="6">The sequence shown here is derived from an EMBL/GenBank/DDBJ whole genome shotgun (WGS) entry which is preliminary data.</text>
</comment>
<name>A0AAW9RSX0_9HYPH</name>
<dbReference type="InterPro" id="IPR019820">
    <property type="entry name" value="Sec-indep_translocase_CS"/>
</dbReference>
<dbReference type="PANTHER" id="PTHR30371">
    <property type="entry name" value="SEC-INDEPENDENT PROTEIN TRANSLOCASE PROTEIN TATC"/>
    <property type="match status" value="1"/>
</dbReference>
<sequence>MTQEDIEATKAPLVEHLIELRKRMMWALIALGIMFVICFFFAAEIFNILLKPYEWARGGSVEGLELIYTAPQEYFFTQLKIALFGGFFLAFPVIAGQLYMFVAPGLYKNERGAFLPFLVATPILFLLGASLVYFVTMPLVMNFFLSMEQSGPGVARIQLVAKVSEYLGLIMTLMFAFGLCFQLPVLLTLLGRAGLVSSDTLKKKRKYAIVITFAVAAFLTPPDPISQIGLALPTLLLYELSIISVRMVEKQRARREAEREAEDEA</sequence>
<dbReference type="EMBL" id="JAZHOF010000007">
    <property type="protein sequence ID" value="MEJ8573307.1"/>
    <property type="molecule type" value="Genomic_DNA"/>
</dbReference>
<evidence type="ECO:0000256" key="5">
    <source>
        <dbReference type="HAMAP-Rule" id="MF_00902"/>
    </source>
</evidence>
<gene>
    <name evidence="5 6" type="primary">tatC</name>
    <name evidence="6" type="ORF">V3328_17580</name>
</gene>
<feature type="transmembrane region" description="Helical" evidence="5">
    <location>
        <begin position="207"/>
        <end position="222"/>
    </location>
</feature>
<evidence type="ECO:0000256" key="3">
    <source>
        <dbReference type="ARBA" id="ARBA00022989"/>
    </source>
</evidence>
<keyword evidence="2 5" id="KW-0812">Transmembrane</keyword>
<keyword evidence="7" id="KW-1185">Reference proteome</keyword>
<dbReference type="PRINTS" id="PR01840">
    <property type="entry name" value="TATCFAMILY"/>
</dbReference>
<comment type="subcellular location">
    <subcellularLocation>
        <location evidence="5">Cell membrane</location>
        <topology evidence="5">Multi-pass membrane protein</topology>
    </subcellularLocation>
    <subcellularLocation>
        <location evidence="1">Membrane</location>
        <topology evidence="1">Multi-pass membrane protein</topology>
    </subcellularLocation>
</comment>
<comment type="subunit">
    <text evidence="5">The Tat system comprises two distinct complexes: a TatABC complex, containing multiple copies of TatA, TatB and TatC subunits, and a separate TatA complex, containing only TatA subunits. Substrates initially bind to the TatABC complex, which probably triggers association of the separate TatA complex to form the active translocon.</text>
</comment>
<dbReference type="HAMAP" id="MF_00902">
    <property type="entry name" value="TatC"/>
    <property type="match status" value="1"/>
</dbReference>
<evidence type="ECO:0000256" key="4">
    <source>
        <dbReference type="ARBA" id="ARBA00023136"/>
    </source>
</evidence>
<comment type="caution">
    <text evidence="5">Lacks conserved residue(s) required for the propagation of feature annotation.</text>
</comment>
<comment type="similarity">
    <text evidence="5">Belongs to the TatC family.</text>
</comment>
<organism evidence="6 7">
    <name type="scientific">Microbaculum marinum</name>
    <dbReference type="NCBI Taxonomy" id="1764581"/>
    <lineage>
        <taxon>Bacteria</taxon>
        <taxon>Pseudomonadati</taxon>
        <taxon>Pseudomonadota</taxon>
        <taxon>Alphaproteobacteria</taxon>
        <taxon>Hyphomicrobiales</taxon>
        <taxon>Tepidamorphaceae</taxon>
        <taxon>Microbaculum</taxon>
    </lineage>
</organism>
<keyword evidence="5" id="KW-0813">Transport</keyword>
<keyword evidence="3 5" id="KW-1133">Transmembrane helix</keyword>
<dbReference type="Pfam" id="PF00902">
    <property type="entry name" value="TatC"/>
    <property type="match status" value="1"/>
</dbReference>
<dbReference type="GO" id="GO:0043953">
    <property type="term" value="P:protein transport by the Tat complex"/>
    <property type="evidence" value="ECO:0007669"/>
    <property type="project" value="UniProtKB-UniRule"/>
</dbReference>
<dbReference type="GO" id="GO:0065002">
    <property type="term" value="P:intracellular protein transmembrane transport"/>
    <property type="evidence" value="ECO:0007669"/>
    <property type="project" value="TreeGrafter"/>
</dbReference>
<reference evidence="6 7" key="1">
    <citation type="submission" date="2024-02" db="EMBL/GenBank/DDBJ databases">
        <title>Genome analysis and characterization of Microbaculum marinisediminis sp. nov., isolated from marine sediment.</title>
        <authorList>
            <person name="Du Z.-J."/>
            <person name="Ye Y.-Q."/>
            <person name="Zhang Z.-R."/>
            <person name="Yuan S.-M."/>
            <person name="Zhang X.-Y."/>
        </authorList>
    </citation>
    <scope>NUCLEOTIDE SEQUENCE [LARGE SCALE GENOMIC DNA]</scope>
    <source>
        <strain evidence="6 7">SDUM1044001</strain>
    </source>
</reference>
<dbReference type="PANTHER" id="PTHR30371:SF0">
    <property type="entry name" value="SEC-INDEPENDENT PROTEIN TRANSLOCASE PROTEIN TATC, CHLOROPLASTIC-RELATED"/>
    <property type="match status" value="1"/>
</dbReference>
<keyword evidence="5" id="KW-0811">Translocation</keyword>
<keyword evidence="5" id="KW-1003">Cell membrane</keyword>
<keyword evidence="4 5" id="KW-0472">Membrane</keyword>